<evidence type="ECO:0008006" key="4">
    <source>
        <dbReference type="Google" id="ProtNLM"/>
    </source>
</evidence>
<keyword evidence="3" id="KW-1185">Reference proteome</keyword>
<name>A0ABW4PN88_9ACTN</name>
<evidence type="ECO:0000313" key="2">
    <source>
        <dbReference type="EMBL" id="MFD1831759.1"/>
    </source>
</evidence>
<dbReference type="RefSeq" id="WP_380902003.1">
    <property type="nucleotide sequence ID" value="NZ_JBHUFU010000011.1"/>
</dbReference>
<organism evidence="2 3">
    <name type="scientific">Streptomyces desertarenae</name>
    <dbReference type="NCBI Taxonomy" id="2666184"/>
    <lineage>
        <taxon>Bacteria</taxon>
        <taxon>Bacillati</taxon>
        <taxon>Actinomycetota</taxon>
        <taxon>Actinomycetes</taxon>
        <taxon>Kitasatosporales</taxon>
        <taxon>Streptomycetaceae</taxon>
        <taxon>Streptomyces</taxon>
    </lineage>
</organism>
<feature type="compositionally biased region" description="Low complexity" evidence="1">
    <location>
        <begin position="38"/>
        <end position="57"/>
    </location>
</feature>
<proteinExistence type="predicted"/>
<comment type="caution">
    <text evidence="2">The sequence shown here is derived from an EMBL/GenBank/DDBJ whole genome shotgun (WGS) entry which is preliminary data.</text>
</comment>
<feature type="compositionally biased region" description="Basic and acidic residues" evidence="1">
    <location>
        <begin position="64"/>
        <end position="73"/>
    </location>
</feature>
<sequence length="73" mass="6928">MSIAVQRRRPGGRRQPIADAAVAAVLAVGGLVLAGAATADPAPGVGPVSSGPLPSGPQEAAGDPDGHAARTAP</sequence>
<feature type="region of interest" description="Disordered" evidence="1">
    <location>
        <begin position="38"/>
        <end position="73"/>
    </location>
</feature>
<dbReference type="Proteomes" id="UP001597365">
    <property type="component" value="Unassembled WGS sequence"/>
</dbReference>
<evidence type="ECO:0000256" key="1">
    <source>
        <dbReference type="SAM" id="MobiDB-lite"/>
    </source>
</evidence>
<reference evidence="3" key="1">
    <citation type="journal article" date="2019" name="Int. J. Syst. Evol. Microbiol.">
        <title>The Global Catalogue of Microorganisms (GCM) 10K type strain sequencing project: providing services to taxonomists for standard genome sequencing and annotation.</title>
        <authorList>
            <consortium name="The Broad Institute Genomics Platform"/>
            <consortium name="The Broad Institute Genome Sequencing Center for Infectious Disease"/>
            <person name="Wu L."/>
            <person name="Ma J."/>
        </authorList>
    </citation>
    <scope>NUCLEOTIDE SEQUENCE [LARGE SCALE GENOMIC DNA]</scope>
    <source>
        <strain evidence="3">CGMCC 4.7455</strain>
    </source>
</reference>
<accession>A0ABW4PN88</accession>
<evidence type="ECO:0000313" key="3">
    <source>
        <dbReference type="Proteomes" id="UP001597365"/>
    </source>
</evidence>
<dbReference type="EMBL" id="JBHUFU010000011">
    <property type="protein sequence ID" value="MFD1831759.1"/>
    <property type="molecule type" value="Genomic_DNA"/>
</dbReference>
<gene>
    <name evidence="2" type="ORF">ACFSJS_19205</name>
</gene>
<protein>
    <recommendedName>
        <fullName evidence="4">Class F sortase</fullName>
    </recommendedName>
</protein>